<dbReference type="EMBL" id="CM042881">
    <property type="protein sequence ID" value="KAI4385865.1"/>
    <property type="molecule type" value="Genomic_DNA"/>
</dbReference>
<organism evidence="1 2">
    <name type="scientific">Melastoma candidum</name>
    <dbReference type="NCBI Taxonomy" id="119954"/>
    <lineage>
        <taxon>Eukaryota</taxon>
        <taxon>Viridiplantae</taxon>
        <taxon>Streptophyta</taxon>
        <taxon>Embryophyta</taxon>
        <taxon>Tracheophyta</taxon>
        <taxon>Spermatophyta</taxon>
        <taxon>Magnoliopsida</taxon>
        <taxon>eudicotyledons</taxon>
        <taxon>Gunneridae</taxon>
        <taxon>Pentapetalae</taxon>
        <taxon>rosids</taxon>
        <taxon>malvids</taxon>
        <taxon>Myrtales</taxon>
        <taxon>Melastomataceae</taxon>
        <taxon>Melastomatoideae</taxon>
        <taxon>Melastomateae</taxon>
        <taxon>Melastoma</taxon>
    </lineage>
</organism>
<reference evidence="2" key="1">
    <citation type="journal article" date="2023" name="Front. Plant Sci.">
        <title>Chromosomal-level genome assembly of Melastoma candidum provides insights into trichome evolution.</title>
        <authorList>
            <person name="Zhong Y."/>
            <person name="Wu W."/>
            <person name="Sun C."/>
            <person name="Zou P."/>
            <person name="Liu Y."/>
            <person name="Dai S."/>
            <person name="Zhou R."/>
        </authorList>
    </citation>
    <scope>NUCLEOTIDE SEQUENCE [LARGE SCALE GENOMIC DNA]</scope>
</reference>
<name>A0ACB9S4K6_9MYRT</name>
<accession>A0ACB9S4K6</accession>
<evidence type="ECO:0000313" key="1">
    <source>
        <dbReference type="EMBL" id="KAI4385865.1"/>
    </source>
</evidence>
<gene>
    <name evidence="1" type="ORF">MLD38_003854</name>
</gene>
<comment type="caution">
    <text evidence="1">The sequence shown here is derived from an EMBL/GenBank/DDBJ whole genome shotgun (WGS) entry which is preliminary data.</text>
</comment>
<keyword evidence="2" id="KW-1185">Reference proteome</keyword>
<sequence>MGLLIKMEVDVEIKATAEQFYQVFRTRPHHLPDICSDVDAAEIHDGEWHAHGSTRSWTYKSGGKSEKIKEKIEFDNAKKKVTHVGIEGDVFQYYKSYKGSWEAIPKPGGEGAIVKVAVEYEKVNKDAPSPDNYLEIMVGITKEIDAHLTNA</sequence>
<evidence type="ECO:0000313" key="2">
    <source>
        <dbReference type="Proteomes" id="UP001057402"/>
    </source>
</evidence>
<proteinExistence type="predicted"/>
<protein>
    <submittedName>
        <fullName evidence="1">Uncharacterized protein</fullName>
    </submittedName>
</protein>
<dbReference type="Proteomes" id="UP001057402">
    <property type="component" value="Chromosome 2"/>
</dbReference>